<name>A0A9J7BGL6_9BACT</name>
<evidence type="ECO:0008006" key="4">
    <source>
        <dbReference type="Google" id="ProtNLM"/>
    </source>
</evidence>
<feature type="signal peptide" evidence="1">
    <location>
        <begin position="1"/>
        <end position="21"/>
    </location>
</feature>
<evidence type="ECO:0000256" key="1">
    <source>
        <dbReference type="SAM" id="SignalP"/>
    </source>
</evidence>
<dbReference type="RefSeq" id="WP_260790906.1">
    <property type="nucleotide sequence ID" value="NZ_CP093313.1"/>
</dbReference>
<dbReference type="EMBL" id="CP093313">
    <property type="protein sequence ID" value="UWZ81928.1"/>
    <property type="molecule type" value="Genomic_DNA"/>
</dbReference>
<dbReference type="KEGG" id="orp:MOP44_15225"/>
<dbReference type="AlphaFoldDB" id="A0A9J7BGL6"/>
<keyword evidence="1" id="KW-0732">Signal</keyword>
<dbReference type="Proteomes" id="UP001059380">
    <property type="component" value="Chromosome"/>
</dbReference>
<sequence>MRISGLKLLAFAAAVTCLAFASVGWGQTTDVYRLNYFANNGVAGVPTATVRIDNPGVTGGTLCSLIYVFNWDQQMAECCGCKNTPNGLRTLDVFADLTDNPLTGRIPTEGVIKIVSAKNNGCNAAANVSPTPNLREWATHVQAVRVGTATTYPITETEFTDSVLGATELANLQAQCGFIGILGSGQGVCTCGRGDSTH</sequence>
<gene>
    <name evidence="2" type="ORF">MOP44_15225</name>
</gene>
<reference evidence="2" key="1">
    <citation type="submission" date="2021-04" db="EMBL/GenBank/DDBJ databases">
        <title>Phylogenetic analysis of Acidobacteriaceae.</title>
        <authorList>
            <person name="Qiu L."/>
            <person name="Zhang Q."/>
        </authorList>
    </citation>
    <scope>NUCLEOTIDE SEQUENCE</scope>
    <source>
        <strain evidence="2">DSM 25168</strain>
    </source>
</reference>
<organism evidence="2 3">
    <name type="scientific">Occallatibacter riparius</name>
    <dbReference type="NCBI Taxonomy" id="1002689"/>
    <lineage>
        <taxon>Bacteria</taxon>
        <taxon>Pseudomonadati</taxon>
        <taxon>Acidobacteriota</taxon>
        <taxon>Terriglobia</taxon>
        <taxon>Terriglobales</taxon>
        <taxon>Acidobacteriaceae</taxon>
        <taxon>Occallatibacter</taxon>
    </lineage>
</organism>
<protein>
    <recommendedName>
        <fullName evidence="4">CHRD domain-containing protein</fullName>
    </recommendedName>
</protein>
<evidence type="ECO:0000313" key="3">
    <source>
        <dbReference type="Proteomes" id="UP001059380"/>
    </source>
</evidence>
<proteinExistence type="predicted"/>
<accession>A0A9J7BGL6</accession>
<feature type="chain" id="PRO_5039930706" description="CHRD domain-containing protein" evidence="1">
    <location>
        <begin position="22"/>
        <end position="198"/>
    </location>
</feature>
<evidence type="ECO:0000313" key="2">
    <source>
        <dbReference type="EMBL" id="UWZ81928.1"/>
    </source>
</evidence>
<keyword evidence="3" id="KW-1185">Reference proteome</keyword>